<feature type="domain" description="NACHT" evidence="2">
    <location>
        <begin position="151"/>
        <end position="274"/>
    </location>
</feature>
<organism evidence="3 4">
    <name type="scientific">Amycolatopsis cihanbeyliensis</name>
    <dbReference type="NCBI Taxonomy" id="1128664"/>
    <lineage>
        <taxon>Bacteria</taxon>
        <taxon>Bacillati</taxon>
        <taxon>Actinomycetota</taxon>
        <taxon>Actinomycetes</taxon>
        <taxon>Pseudonocardiales</taxon>
        <taxon>Pseudonocardiaceae</taxon>
        <taxon>Amycolatopsis</taxon>
    </lineage>
</organism>
<dbReference type="SUPFAM" id="SSF52540">
    <property type="entry name" value="P-loop containing nucleoside triphosphate hydrolases"/>
    <property type="match status" value="1"/>
</dbReference>
<evidence type="ECO:0000256" key="1">
    <source>
        <dbReference type="SAM" id="MobiDB-lite"/>
    </source>
</evidence>
<evidence type="ECO:0000313" key="4">
    <source>
        <dbReference type="Proteomes" id="UP000320876"/>
    </source>
</evidence>
<proteinExistence type="predicted"/>
<dbReference type="Gene3D" id="3.40.50.300">
    <property type="entry name" value="P-loop containing nucleotide triphosphate hydrolases"/>
    <property type="match status" value="1"/>
</dbReference>
<evidence type="ECO:0000313" key="3">
    <source>
        <dbReference type="EMBL" id="TQJ05323.1"/>
    </source>
</evidence>
<name>A0A542DQE2_AMYCI</name>
<dbReference type="InterPro" id="IPR016187">
    <property type="entry name" value="CTDL_fold"/>
</dbReference>
<evidence type="ECO:0000259" key="2">
    <source>
        <dbReference type="PROSITE" id="PS50837"/>
    </source>
</evidence>
<dbReference type="PROSITE" id="PS50837">
    <property type="entry name" value="NACHT"/>
    <property type="match status" value="1"/>
</dbReference>
<protein>
    <submittedName>
        <fullName evidence="3">Sulfatase-modifying factor enzyme 1</fullName>
    </submittedName>
</protein>
<dbReference type="Pfam" id="PF05729">
    <property type="entry name" value="NACHT"/>
    <property type="match status" value="1"/>
</dbReference>
<dbReference type="AlphaFoldDB" id="A0A542DQE2"/>
<comment type="caution">
    <text evidence="3">The sequence shown here is derived from an EMBL/GenBank/DDBJ whole genome shotgun (WGS) entry which is preliminary data.</text>
</comment>
<dbReference type="InterPro" id="IPR027417">
    <property type="entry name" value="P-loop_NTPase"/>
</dbReference>
<reference evidence="3 4" key="1">
    <citation type="submission" date="2019-06" db="EMBL/GenBank/DDBJ databases">
        <title>Sequencing the genomes of 1000 actinobacteria strains.</title>
        <authorList>
            <person name="Klenk H.-P."/>
        </authorList>
    </citation>
    <scope>NUCLEOTIDE SEQUENCE [LARGE SCALE GENOMIC DNA]</scope>
    <source>
        <strain evidence="3 4">DSM 45679</strain>
    </source>
</reference>
<keyword evidence="4" id="KW-1185">Reference proteome</keyword>
<dbReference type="SUPFAM" id="SSF56436">
    <property type="entry name" value="C-type lectin-like"/>
    <property type="match status" value="1"/>
</dbReference>
<dbReference type="InterPro" id="IPR007111">
    <property type="entry name" value="NACHT_NTPase"/>
</dbReference>
<gene>
    <name evidence="3" type="ORF">FB471_5151</name>
</gene>
<dbReference type="PANTHER" id="PTHR46844">
    <property type="entry name" value="SLR5058 PROTEIN"/>
    <property type="match status" value="1"/>
</dbReference>
<feature type="region of interest" description="Disordered" evidence="1">
    <location>
        <begin position="605"/>
        <end position="624"/>
    </location>
</feature>
<dbReference type="PANTHER" id="PTHR46844:SF1">
    <property type="entry name" value="SLR5058 PROTEIN"/>
    <property type="match status" value="1"/>
</dbReference>
<dbReference type="RefSeq" id="WP_246076583.1">
    <property type="nucleotide sequence ID" value="NZ_VFML01000001.1"/>
</dbReference>
<sequence>MLSRRGKVGLLAAAIVLPVVAVGVWWRPIVSHPVVTGTLLAGYGLVLTIARELWKRWQVRIVDWIEQTVGRLASRFEQHYREFVLNSLRFVDLKGLTTIGFCTPELDDVFVDMGLARHAASKAEEGVLGRLPEHVTERLSLRRLIDRSDTQIFAVVGVPGSGKTTLLRHTARQVCQRPGQRTVPIVLYLRDHVRTIVGRPDVTLVELLRSTLGRYASAEPPGWFEQRLQDGRCVVLLDGLDEIGLPADRRQVADWIEHQTTQYPQNAYVVTSRPRGYREAPITGAQVLQVRSFSYAQVAEFVHGWYLAVEKHAAGVVDEGARLRAQSAADDLLERLNGAPELYDLTVNPLLLTMIANVHRDRGALPGSRAGLYSEICQVMLWRRQEAKKLDSTLSGPKKEVLLRGLAFRMMRRHVRDLPREDVYEEFESTLLRMPEQVTAADLLADVRHHGLLIERENGLYSFAHQTLQEYLAAAHIQDKGIAGVLEQAVDDNWWRETTVLYAAMSDTDPIVRACLESGSVTALSLAFDCADGGRELAPELRRHLEELLTSALTPQADPELRRLMIRVVITNHTRHVTRTGDGRRVCSRPVTDRIYRLYRQETAGDAFPGNDAEDEGRNEDEPVVGVRRRDAAAFARWINDITDGEPGYHLPTRTELDDPAVRRALPTCSVWITPESGNGVSALWSPADSVHPHAVDVPTLTQHLGTDIERSMPQLLRLLLLSSIVTVRCLEHARTITHTIHTEYLQQWERAFDHVDHDHGALRNLARDVEAAHEHMLGIAKDLSRTIETVRALDPAVPLDHKRVRALVSDLNNERTLNEYEYKLAEESEDSLVRLLEHAVEAIGNDHPLGRVVDVSQARALDLAADTDYVRALQHTLGSALAQSLSRVLDDGARRDWPARLGRELVAATSVPETEFVVYPDTLAERLRSGCAAVRGRLPGSWAAAVAGTLEETAGPMVSRPWERPLTEEAAAAIRLAAFCLAAEADAGNIDHLRATFLEIAAGVTFLQRRATDDGLITQTIVLAIA</sequence>
<dbReference type="Proteomes" id="UP000320876">
    <property type="component" value="Unassembled WGS sequence"/>
</dbReference>
<dbReference type="EMBL" id="VFML01000001">
    <property type="protein sequence ID" value="TQJ05323.1"/>
    <property type="molecule type" value="Genomic_DNA"/>
</dbReference>
<feature type="compositionally biased region" description="Acidic residues" evidence="1">
    <location>
        <begin position="612"/>
        <end position="623"/>
    </location>
</feature>
<accession>A0A542DQE2</accession>